<name>A0A5C6PF67_9TELE</name>
<sequence>MNESDTTSFLQLESRTPKETYGAAELPAAPATSSASPGHTCVRWVTVEPALVLTMVSVGLHGPLSTQYLWERISQDLGYNGSETSGCSNDSSDPLQKSQEHGGDFRRQVVTPGELDRAVEGP</sequence>
<dbReference type="AlphaFoldDB" id="A0A5C6PF67"/>
<feature type="compositionally biased region" description="Polar residues" evidence="1">
    <location>
        <begin position="81"/>
        <end position="97"/>
    </location>
</feature>
<organism evidence="2 3">
    <name type="scientific">Takifugu flavidus</name>
    <name type="common">sansaifugu</name>
    <dbReference type="NCBI Taxonomy" id="433684"/>
    <lineage>
        <taxon>Eukaryota</taxon>
        <taxon>Metazoa</taxon>
        <taxon>Chordata</taxon>
        <taxon>Craniata</taxon>
        <taxon>Vertebrata</taxon>
        <taxon>Euteleostomi</taxon>
        <taxon>Actinopterygii</taxon>
        <taxon>Neopterygii</taxon>
        <taxon>Teleostei</taxon>
        <taxon>Neoteleostei</taxon>
        <taxon>Acanthomorphata</taxon>
        <taxon>Eupercaria</taxon>
        <taxon>Tetraodontiformes</taxon>
        <taxon>Tetradontoidea</taxon>
        <taxon>Tetraodontidae</taxon>
        <taxon>Takifugu</taxon>
    </lineage>
</organism>
<dbReference type="Proteomes" id="UP000324091">
    <property type="component" value="Chromosome 12"/>
</dbReference>
<feature type="region of interest" description="Disordered" evidence="1">
    <location>
        <begin position="1"/>
        <end position="38"/>
    </location>
</feature>
<keyword evidence="3" id="KW-1185">Reference proteome</keyword>
<accession>A0A5C6PF67</accession>
<reference evidence="2 3" key="1">
    <citation type="submission" date="2019-04" db="EMBL/GenBank/DDBJ databases">
        <title>Chromosome genome assembly for Takifugu flavidus.</title>
        <authorList>
            <person name="Xiao S."/>
        </authorList>
    </citation>
    <scope>NUCLEOTIDE SEQUENCE [LARGE SCALE GENOMIC DNA]</scope>
    <source>
        <strain evidence="2">HTHZ2018</strain>
        <tissue evidence="2">Muscle</tissue>
    </source>
</reference>
<comment type="caution">
    <text evidence="2">The sequence shown here is derived from an EMBL/GenBank/DDBJ whole genome shotgun (WGS) entry which is preliminary data.</text>
</comment>
<feature type="compositionally biased region" description="Basic and acidic residues" evidence="1">
    <location>
        <begin position="98"/>
        <end position="107"/>
    </location>
</feature>
<protein>
    <submittedName>
        <fullName evidence="2">Proton-coupled folate transporter Heme carrier protein 1 PCFT/HCP1</fullName>
    </submittedName>
</protein>
<evidence type="ECO:0000313" key="2">
    <source>
        <dbReference type="EMBL" id="TWW77308.1"/>
    </source>
</evidence>
<feature type="region of interest" description="Disordered" evidence="1">
    <location>
        <begin position="80"/>
        <end position="122"/>
    </location>
</feature>
<feature type="compositionally biased region" description="Low complexity" evidence="1">
    <location>
        <begin position="23"/>
        <end position="37"/>
    </location>
</feature>
<proteinExistence type="predicted"/>
<evidence type="ECO:0000313" key="3">
    <source>
        <dbReference type="Proteomes" id="UP000324091"/>
    </source>
</evidence>
<evidence type="ECO:0000256" key="1">
    <source>
        <dbReference type="SAM" id="MobiDB-lite"/>
    </source>
</evidence>
<dbReference type="EMBL" id="RHFK02000004">
    <property type="protein sequence ID" value="TWW77308.1"/>
    <property type="molecule type" value="Genomic_DNA"/>
</dbReference>
<gene>
    <name evidence="2" type="ORF">D4764_12G0006980</name>
</gene>
<feature type="compositionally biased region" description="Polar residues" evidence="1">
    <location>
        <begin position="1"/>
        <end position="14"/>
    </location>
</feature>